<dbReference type="Proteomes" id="UP001595871">
    <property type="component" value="Unassembled WGS sequence"/>
</dbReference>
<evidence type="ECO:0000256" key="1">
    <source>
        <dbReference type="ARBA" id="ARBA00006484"/>
    </source>
</evidence>
<keyword evidence="4" id="KW-1185">Reference proteome</keyword>
<dbReference type="PRINTS" id="PR00080">
    <property type="entry name" value="SDRFAMILY"/>
</dbReference>
<comment type="similarity">
    <text evidence="1">Belongs to the short-chain dehydrogenases/reductases (SDR) family.</text>
</comment>
<proteinExistence type="inferred from homology"/>
<evidence type="ECO:0000313" key="4">
    <source>
        <dbReference type="Proteomes" id="UP001595871"/>
    </source>
</evidence>
<dbReference type="InterPro" id="IPR002347">
    <property type="entry name" value="SDR_fam"/>
</dbReference>
<dbReference type="PANTHER" id="PTHR43639:SF1">
    <property type="entry name" value="SHORT-CHAIN DEHYDROGENASE_REDUCTASE FAMILY PROTEIN"/>
    <property type="match status" value="1"/>
</dbReference>
<dbReference type="CDD" id="cd05233">
    <property type="entry name" value="SDR_c"/>
    <property type="match status" value="1"/>
</dbReference>
<name>A0ABV8N0H7_9ACTN</name>
<keyword evidence="2" id="KW-0560">Oxidoreductase</keyword>
<dbReference type="Gene3D" id="3.40.50.720">
    <property type="entry name" value="NAD(P)-binding Rossmann-like Domain"/>
    <property type="match status" value="1"/>
</dbReference>
<protein>
    <submittedName>
        <fullName evidence="3">SDR family oxidoreductase</fullName>
    </submittedName>
</protein>
<sequence length="245" mass="25276">MIIVTGAGQGIGAAIARRAAVLDRPVCVNYRSSAAGAEQVVQDLREAGVEALAVKADVTEEDEVERLFATAVEKLGPLTAVVNNAGVTGGLGRVVDLDIRQLDTAYRAVLRSVVLCTREGLRHMSHSRGGSGGCVLNVSSTGARTGGGHEWVHYAALKAAVNTHTWGAAQEAAADGVRINAVAPGLIETGLHRANGVPDRPERLRTSVPMGRIGAPEEVAEAAVFLLSPSASYITGSVLEVGGGR</sequence>
<evidence type="ECO:0000256" key="2">
    <source>
        <dbReference type="ARBA" id="ARBA00023002"/>
    </source>
</evidence>
<dbReference type="EMBL" id="JBHSCF010000004">
    <property type="protein sequence ID" value="MFC4185314.1"/>
    <property type="molecule type" value="Genomic_DNA"/>
</dbReference>
<dbReference type="RefSeq" id="WP_200694899.1">
    <property type="nucleotide sequence ID" value="NZ_BAAAYA010000011.1"/>
</dbReference>
<accession>A0ABV8N0H7</accession>
<reference evidence="4" key="1">
    <citation type="journal article" date="2019" name="Int. J. Syst. Evol. Microbiol.">
        <title>The Global Catalogue of Microorganisms (GCM) 10K type strain sequencing project: providing services to taxonomists for standard genome sequencing and annotation.</title>
        <authorList>
            <consortium name="The Broad Institute Genomics Platform"/>
            <consortium name="The Broad Institute Genome Sequencing Center for Infectious Disease"/>
            <person name="Wu L."/>
            <person name="Ma J."/>
        </authorList>
    </citation>
    <scope>NUCLEOTIDE SEQUENCE [LARGE SCALE GENOMIC DNA]</scope>
    <source>
        <strain evidence="4">CCM 3243</strain>
    </source>
</reference>
<comment type="caution">
    <text evidence="3">The sequence shown here is derived from an EMBL/GenBank/DDBJ whole genome shotgun (WGS) entry which is preliminary data.</text>
</comment>
<dbReference type="Pfam" id="PF13561">
    <property type="entry name" value="adh_short_C2"/>
    <property type="match status" value="1"/>
</dbReference>
<evidence type="ECO:0000313" key="3">
    <source>
        <dbReference type="EMBL" id="MFC4185314.1"/>
    </source>
</evidence>
<gene>
    <name evidence="3" type="ORF">ACFO3R_02755</name>
</gene>
<dbReference type="PANTHER" id="PTHR43639">
    <property type="entry name" value="OXIDOREDUCTASE, SHORT-CHAIN DEHYDROGENASE/REDUCTASE FAMILY (AFU_ORTHOLOGUE AFUA_5G02870)"/>
    <property type="match status" value="1"/>
</dbReference>
<dbReference type="PRINTS" id="PR00081">
    <property type="entry name" value="GDHRDH"/>
</dbReference>
<dbReference type="InterPro" id="IPR036291">
    <property type="entry name" value="NAD(P)-bd_dom_sf"/>
</dbReference>
<organism evidence="3 4">
    <name type="scientific">Streptomyces flavovirens</name>
    <dbReference type="NCBI Taxonomy" id="52258"/>
    <lineage>
        <taxon>Bacteria</taxon>
        <taxon>Bacillati</taxon>
        <taxon>Actinomycetota</taxon>
        <taxon>Actinomycetes</taxon>
        <taxon>Kitasatosporales</taxon>
        <taxon>Streptomycetaceae</taxon>
        <taxon>Streptomyces</taxon>
    </lineage>
</organism>
<dbReference type="SUPFAM" id="SSF51735">
    <property type="entry name" value="NAD(P)-binding Rossmann-fold domains"/>
    <property type="match status" value="1"/>
</dbReference>